<dbReference type="InterPro" id="IPR001893">
    <property type="entry name" value="Cys-rich_GLG1_repeat"/>
</dbReference>
<evidence type="ECO:0000313" key="2">
    <source>
        <dbReference type="EMBL" id="RAI28112.1"/>
    </source>
</evidence>
<reference evidence="2 3" key="1">
    <citation type="submission" date="2017-07" db="EMBL/GenBank/DDBJ databases">
        <title>Draft Genome Sequences of Select Purple Nonsulfur Bacteria.</title>
        <authorList>
            <person name="Lasarre B."/>
            <person name="Mckinlay J.B."/>
        </authorList>
    </citation>
    <scope>NUCLEOTIDE SEQUENCE [LARGE SCALE GENOMIC DNA]</scope>
    <source>
        <strain evidence="2 3">DSM 11907</strain>
    </source>
</reference>
<dbReference type="EMBL" id="NPEU01000785">
    <property type="protein sequence ID" value="RAI28112.1"/>
    <property type="molecule type" value="Genomic_DNA"/>
</dbReference>
<dbReference type="Pfam" id="PF00839">
    <property type="entry name" value="Cys_rich_FGFR"/>
    <property type="match status" value="1"/>
</dbReference>
<sequence length="75" mass="7827">MRSILAATGFAVLLAAGVHAPALAQDQAVLRDACKADYQKLCQGMQPGGGRIIKCLQDQSDKLSPGCKTALSARK</sequence>
<keyword evidence="3" id="KW-1185">Reference proteome</keyword>
<dbReference type="AlphaFoldDB" id="A0A327JT88"/>
<accession>A0A327JT88</accession>
<feature type="signal peptide" evidence="1">
    <location>
        <begin position="1"/>
        <end position="24"/>
    </location>
</feature>
<comment type="caution">
    <text evidence="2">The sequence shown here is derived from an EMBL/GenBank/DDBJ whole genome shotgun (WGS) entry which is preliminary data.</text>
</comment>
<evidence type="ECO:0000313" key="3">
    <source>
        <dbReference type="Proteomes" id="UP000248863"/>
    </source>
</evidence>
<keyword evidence="1" id="KW-0732">Signal</keyword>
<evidence type="ECO:0000256" key="1">
    <source>
        <dbReference type="SAM" id="SignalP"/>
    </source>
</evidence>
<dbReference type="GO" id="GO:0016020">
    <property type="term" value="C:membrane"/>
    <property type="evidence" value="ECO:0007669"/>
    <property type="project" value="InterPro"/>
</dbReference>
<dbReference type="RefSeq" id="WP_111360631.1">
    <property type="nucleotide sequence ID" value="NZ_NHSK01000076.1"/>
</dbReference>
<gene>
    <name evidence="2" type="ORF">CH338_29620</name>
</gene>
<dbReference type="OrthoDB" id="7060861at2"/>
<proteinExistence type="predicted"/>
<name>A0A327JT88_9BRAD</name>
<protein>
    <recommendedName>
        <fullName evidence="4">Cysteine rich repeat protein</fullName>
    </recommendedName>
</protein>
<dbReference type="Proteomes" id="UP000248863">
    <property type="component" value="Unassembled WGS sequence"/>
</dbReference>
<organism evidence="2 3">
    <name type="scientific">Rhodoplanes elegans</name>
    <dbReference type="NCBI Taxonomy" id="29408"/>
    <lineage>
        <taxon>Bacteria</taxon>
        <taxon>Pseudomonadati</taxon>
        <taxon>Pseudomonadota</taxon>
        <taxon>Alphaproteobacteria</taxon>
        <taxon>Hyphomicrobiales</taxon>
        <taxon>Nitrobacteraceae</taxon>
        <taxon>Rhodoplanes</taxon>
    </lineage>
</organism>
<feature type="chain" id="PRO_5016312228" description="Cysteine rich repeat protein" evidence="1">
    <location>
        <begin position="25"/>
        <end position="75"/>
    </location>
</feature>
<evidence type="ECO:0008006" key="4">
    <source>
        <dbReference type="Google" id="ProtNLM"/>
    </source>
</evidence>